<dbReference type="RefSeq" id="WP_249300218.1">
    <property type="nucleotide sequence ID" value="NZ_JACRSP010000002.1"/>
</dbReference>
<evidence type="ECO:0000313" key="1">
    <source>
        <dbReference type="EMBL" id="MBC8536404.1"/>
    </source>
</evidence>
<dbReference type="SUPFAM" id="SSF51366">
    <property type="entry name" value="Ribulose-phoshate binding barrel"/>
    <property type="match status" value="1"/>
</dbReference>
<dbReference type="InterPro" id="IPR013785">
    <property type="entry name" value="Aldolase_TIM"/>
</dbReference>
<sequence length="228" mass="25280">MAQTQLIVMLTWHDVTVQNAKEIFLEARDAPAKYWGFKDVGIDPEQMKDLVACMKDAGKTTFMECLATDEAGTERGIRIAADCGFDYLLGAHYYEATNRLAAEKKLRHMPFVGTRRNHNLYGTIEEIASEAAQVCRSTVTGINISAYRYQDGDPRELICSVLAAIDKPLSVAGSVSTLEQIDFLRSAGAWAFTIGGAFFEKKFGETFSEQIEFVDRRLREPSAAGGED</sequence>
<evidence type="ECO:0000313" key="2">
    <source>
        <dbReference type="Proteomes" id="UP000620366"/>
    </source>
</evidence>
<dbReference type="EMBL" id="JACRSP010000002">
    <property type="protein sequence ID" value="MBC8536404.1"/>
    <property type="molecule type" value="Genomic_DNA"/>
</dbReference>
<evidence type="ECO:0008006" key="3">
    <source>
        <dbReference type="Google" id="ProtNLM"/>
    </source>
</evidence>
<dbReference type="AlphaFoldDB" id="A0A926HU04"/>
<protein>
    <recommendedName>
        <fullName evidence="3">4-hydroxythreonine-4-phosphate dehydrogenase</fullName>
    </recommendedName>
</protein>
<dbReference type="Proteomes" id="UP000620366">
    <property type="component" value="Unassembled WGS sequence"/>
</dbReference>
<gene>
    <name evidence="1" type="ORF">H8695_06815</name>
</gene>
<accession>A0A926HU04</accession>
<proteinExistence type="predicted"/>
<dbReference type="InterPro" id="IPR011060">
    <property type="entry name" value="RibuloseP-bd_barrel"/>
</dbReference>
<reference evidence="1" key="1">
    <citation type="submission" date="2020-08" db="EMBL/GenBank/DDBJ databases">
        <title>Genome public.</title>
        <authorList>
            <person name="Liu C."/>
            <person name="Sun Q."/>
        </authorList>
    </citation>
    <scope>NUCLEOTIDE SEQUENCE</scope>
    <source>
        <strain evidence="1">BX7</strain>
    </source>
</reference>
<name>A0A926HU04_9FIRM</name>
<organism evidence="1 2">
    <name type="scientific">Feifania hominis</name>
    <dbReference type="NCBI Taxonomy" id="2763660"/>
    <lineage>
        <taxon>Bacteria</taxon>
        <taxon>Bacillati</taxon>
        <taxon>Bacillota</taxon>
        <taxon>Clostridia</taxon>
        <taxon>Eubacteriales</taxon>
        <taxon>Feifaniaceae</taxon>
        <taxon>Feifania</taxon>
    </lineage>
</organism>
<keyword evidence="2" id="KW-1185">Reference proteome</keyword>
<dbReference type="Gene3D" id="3.20.20.70">
    <property type="entry name" value="Aldolase class I"/>
    <property type="match status" value="1"/>
</dbReference>
<comment type="caution">
    <text evidence="1">The sequence shown here is derived from an EMBL/GenBank/DDBJ whole genome shotgun (WGS) entry which is preliminary data.</text>
</comment>